<dbReference type="PANTHER" id="PTHR42929:SF1">
    <property type="entry name" value="INNER MEMBRANE ABC TRANSPORTER PERMEASE PROTEIN YDCU-RELATED"/>
    <property type="match status" value="1"/>
</dbReference>
<evidence type="ECO:0000256" key="1">
    <source>
        <dbReference type="ARBA" id="ARBA00004651"/>
    </source>
</evidence>
<evidence type="ECO:0000256" key="3">
    <source>
        <dbReference type="ARBA" id="ARBA00022448"/>
    </source>
</evidence>
<comment type="caution">
    <text evidence="10">The sequence shown here is derived from an EMBL/GenBank/DDBJ whole genome shotgun (WGS) entry which is preliminary data.</text>
</comment>
<evidence type="ECO:0000256" key="6">
    <source>
        <dbReference type="ARBA" id="ARBA00022989"/>
    </source>
</evidence>
<organism evidence="10 11">
    <name type="scientific">Pseudogemmobacter lacusdianii</name>
    <dbReference type="NCBI Taxonomy" id="3069608"/>
    <lineage>
        <taxon>Bacteria</taxon>
        <taxon>Pseudomonadati</taxon>
        <taxon>Pseudomonadota</taxon>
        <taxon>Alphaproteobacteria</taxon>
        <taxon>Rhodobacterales</taxon>
        <taxon>Paracoccaceae</taxon>
        <taxon>Pseudogemmobacter</taxon>
    </lineage>
</organism>
<protein>
    <submittedName>
        <fullName evidence="10">ABC transporter permease</fullName>
    </submittedName>
</protein>
<feature type="transmembrane region" description="Helical" evidence="8">
    <location>
        <begin position="86"/>
        <end position="107"/>
    </location>
</feature>
<gene>
    <name evidence="10" type="ORF">Q9295_05940</name>
</gene>
<feature type="transmembrane region" description="Helical" evidence="8">
    <location>
        <begin position="167"/>
        <end position="186"/>
    </location>
</feature>
<dbReference type="EMBL" id="JAVDBT010000004">
    <property type="protein sequence ID" value="MDQ2065903.1"/>
    <property type="molecule type" value="Genomic_DNA"/>
</dbReference>
<evidence type="ECO:0000256" key="8">
    <source>
        <dbReference type="RuleBase" id="RU363032"/>
    </source>
</evidence>
<dbReference type="CDD" id="cd06261">
    <property type="entry name" value="TM_PBP2"/>
    <property type="match status" value="1"/>
</dbReference>
<comment type="similarity">
    <text evidence="2">Belongs to the binding-protein-dependent transport system permease family. CysTW subfamily.</text>
</comment>
<dbReference type="InterPro" id="IPR035906">
    <property type="entry name" value="MetI-like_sf"/>
</dbReference>
<dbReference type="InterPro" id="IPR000515">
    <property type="entry name" value="MetI-like"/>
</dbReference>
<keyword evidence="3 8" id="KW-0813">Transport</keyword>
<dbReference type="Pfam" id="PF00528">
    <property type="entry name" value="BPD_transp_1"/>
    <property type="match status" value="1"/>
</dbReference>
<keyword evidence="11" id="KW-1185">Reference proteome</keyword>
<dbReference type="Gene3D" id="1.10.3720.10">
    <property type="entry name" value="MetI-like"/>
    <property type="match status" value="1"/>
</dbReference>
<dbReference type="PROSITE" id="PS50928">
    <property type="entry name" value="ABC_TM1"/>
    <property type="match status" value="1"/>
</dbReference>
<feature type="transmembrane region" description="Helical" evidence="8">
    <location>
        <begin position="114"/>
        <end position="138"/>
    </location>
</feature>
<evidence type="ECO:0000313" key="11">
    <source>
        <dbReference type="Proteomes" id="UP001239680"/>
    </source>
</evidence>
<feature type="transmembrane region" description="Helical" evidence="8">
    <location>
        <begin position="21"/>
        <end position="50"/>
    </location>
</feature>
<dbReference type="Proteomes" id="UP001239680">
    <property type="component" value="Unassembled WGS sequence"/>
</dbReference>
<evidence type="ECO:0000313" key="10">
    <source>
        <dbReference type="EMBL" id="MDQ2065903.1"/>
    </source>
</evidence>
<proteinExistence type="inferred from homology"/>
<evidence type="ECO:0000256" key="2">
    <source>
        <dbReference type="ARBA" id="ARBA00007069"/>
    </source>
</evidence>
<keyword evidence="5 8" id="KW-0812">Transmembrane</keyword>
<keyword evidence="4" id="KW-1003">Cell membrane</keyword>
<dbReference type="SUPFAM" id="SSF161098">
    <property type="entry name" value="MetI-like"/>
    <property type="match status" value="1"/>
</dbReference>
<comment type="subcellular location">
    <subcellularLocation>
        <location evidence="1 8">Cell membrane</location>
        <topology evidence="1 8">Multi-pass membrane protein</topology>
    </subcellularLocation>
</comment>
<evidence type="ECO:0000256" key="4">
    <source>
        <dbReference type="ARBA" id="ARBA00022475"/>
    </source>
</evidence>
<evidence type="ECO:0000256" key="5">
    <source>
        <dbReference type="ARBA" id="ARBA00022692"/>
    </source>
</evidence>
<accession>A0ABU0VW90</accession>
<dbReference type="PANTHER" id="PTHR42929">
    <property type="entry name" value="INNER MEMBRANE ABC TRANSPORTER PERMEASE PROTEIN YDCU-RELATED-RELATED"/>
    <property type="match status" value="1"/>
</dbReference>
<keyword evidence="7 8" id="KW-0472">Membrane</keyword>
<feature type="transmembrane region" description="Helical" evidence="8">
    <location>
        <begin position="263"/>
        <end position="287"/>
    </location>
</feature>
<keyword evidence="6 8" id="KW-1133">Transmembrane helix</keyword>
<evidence type="ECO:0000259" key="9">
    <source>
        <dbReference type="PROSITE" id="PS50928"/>
    </source>
</evidence>
<reference evidence="10 11" key="1">
    <citation type="submission" date="2023-08" db="EMBL/GenBank/DDBJ databases">
        <title>Characterization of two Paracoccaceae strains isolated from Phycosphere and proposal of Xinfangfangia lacusdiani sp. nov.</title>
        <authorList>
            <person name="Deng Y."/>
            <person name="Zhang Y.Q."/>
        </authorList>
    </citation>
    <scope>NUCLEOTIDE SEQUENCE [LARGE SCALE GENOMIC DNA]</scope>
    <source>
        <strain evidence="10 11">CPCC 101601</strain>
    </source>
</reference>
<dbReference type="RefSeq" id="WP_306679587.1">
    <property type="nucleotide sequence ID" value="NZ_JAVDBT010000004.1"/>
</dbReference>
<name>A0ABU0VW90_9RHOB</name>
<feature type="domain" description="ABC transmembrane type-1" evidence="9">
    <location>
        <begin position="80"/>
        <end position="286"/>
    </location>
</feature>
<feature type="transmembrane region" description="Helical" evidence="8">
    <location>
        <begin position="221"/>
        <end position="243"/>
    </location>
</feature>
<sequence length="301" mass="33384">MTADRLPATAKRGWSLYDPRLAWLLVAPAALLLICFMILPIVVMGIYTFYTFVTAGVEEASLTVANWHEFFTDSYYHGFLLKTLRVGMVTALICAVVGYFPAYFIWATAFRQKWLLLLLLIVPFWISFTIRTFSWIHILGEQGLINVWAMKLGLIEAPMQMLYTEGAVIMGLLHFLLPYMILNIYVSLEGIDRTLVQAARSMGCTNAQAFREVTLPLSLPGLAAGLMLCFVLAAGSYVTPQLLGSGRDALFGNLIYDTIMGQLNWPMGATLSIVLFFILGSVAAIYTRFMGMSQIVKGLGG</sequence>
<evidence type="ECO:0000256" key="7">
    <source>
        <dbReference type="ARBA" id="ARBA00023136"/>
    </source>
</evidence>